<gene>
    <name evidence="5" type="ORF">FHW37_1142</name>
</gene>
<protein>
    <submittedName>
        <fullName evidence="5">AraC family transcriptional regulator with amidase-like domain</fullName>
    </submittedName>
</protein>
<reference evidence="5 6" key="1">
    <citation type="submission" date="2019-06" db="EMBL/GenBank/DDBJ databases">
        <title>Sorghum-associated microbial communities from plants grown in Nebraska, USA.</title>
        <authorList>
            <person name="Schachtman D."/>
        </authorList>
    </citation>
    <scope>NUCLEOTIDE SEQUENCE [LARGE SCALE GENOMIC DNA]</scope>
    <source>
        <strain evidence="5 6">1225</strain>
    </source>
</reference>
<dbReference type="SUPFAM" id="SSF52317">
    <property type="entry name" value="Class I glutamine amidotransferase-like"/>
    <property type="match status" value="1"/>
</dbReference>
<evidence type="ECO:0000256" key="3">
    <source>
        <dbReference type="ARBA" id="ARBA00023163"/>
    </source>
</evidence>
<evidence type="ECO:0000256" key="2">
    <source>
        <dbReference type="ARBA" id="ARBA00023125"/>
    </source>
</evidence>
<dbReference type="PANTHER" id="PTHR46796">
    <property type="entry name" value="HTH-TYPE TRANSCRIPTIONAL ACTIVATOR RHAS-RELATED"/>
    <property type="match status" value="1"/>
</dbReference>
<dbReference type="Gene3D" id="1.10.10.60">
    <property type="entry name" value="Homeodomain-like"/>
    <property type="match status" value="1"/>
</dbReference>
<dbReference type="SUPFAM" id="SSF46689">
    <property type="entry name" value="Homeodomain-like"/>
    <property type="match status" value="2"/>
</dbReference>
<dbReference type="AlphaFoldDB" id="A0A561Q7U3"/>
<feature type="domain" description="HTH araC/xylS-type" evidence="4">
    <location>
        <begin position="239"/>
        <end position="337"/>
    </location>
</feature>
<evidence type="ECO:0000256" key="1">
    <source>
        <dbReference type="ARBA" id="ARBA00023015"/>
    </source>
</evidence>
<dbReference type="PROSITE" id="PS00041">
    <property type="entry name" value="HTH_ARAC_FAMILY_1"/>
    <property type="match status" value="1"/>
</dbReference>
<name>A0A561Q7U3_9HYPH</name>
<dbReference type="InterPro" id="IPR018060">
    <property type="entry name" value="HTH_AraC"/>
</dbReference>
<dbReference type="InterPro" id="IPR020449">
    <property type="entry name" value="Tscrpt_reg_AraC-type_HTH"/>
</dbReference>
<sequence>MSKINAKRTDAAKPTARLRIGFVLSRNFTLSAFGLFVDTLRLAGDELDRSGRVHADWHVLGSTRHLVRSSCGVSVAPTSDFLEPREFDYIVVVGGLLSTDNPVDDETARYLREAAGKDVPLIGLCTGTFVLAEAGLMAKHRACVSWLHYKAYRDRFPDNPVRSDRLFDFGQGRGSCVGGASSADMAAFLVRRHIDSAAERNALDVLQIDRARRGTDQQSRQPLAESTEGVASNIDPRLRAALLIMEQDLETPVAIESLASRTGVSRRQLERMFHRDLGITPAEAYTKIRMKKAQALLTNSRASLIEVALEIGLNSAPHLSRTFKRAYGVTPSQYRRTRWTA</sequence>
<dbReference type="Proteomes" id="UP000320653">
    <property type="component" value="Unassembled WGS sequence"/>
</dbReference>
<dbReference type="Pfam" id="PF12833">
    <property type="entry name" value="HTH_18"/>
    <property type="match status" value="1"/>
</dbReference>
<evidence type="ECO:0000313" key="5">
    <source>
        <dbReference type="EMBL" id="TWF46433.1"/>
    </source>
</evidence>
<dbReference type="PROSITE" id="PS01124">
    <property type="entry name" value="HTH_ARAC_FAMILY_2"/>
    <property type="match status" value="1"/>
</dbReference>
<dbReference type="SMART" id="SM00342">
    <property type="entry name" value="HTH_ARAC"/>
    <property type="match status" value="1"/>
</dbReference>
<dbReference type="RefSeq" id="WP_145643034.1">
    <property type="nucleotide sequence ID" value="NZ_VIWP01000014.1"/>
</dbReference>
<dbReference type="Pfam" id="PF01965">
    <property type="entry name" value="DJ-1_PfpI"/>
    <property type="match status" value="1"/>
</dbReference>
<dbReference type="PRINTS" id="PR00032">
    <property type="entry name" value="HTHARAC"/>
</dbReference>
<dbReference type="InterPro" id="IPR009057">
    <property type="entry name" value="Homeodomain-like_sf"/>
</dbReference>
<evidence type="ECO:0000259" key="4">
    <source>
        <dbReference type="PROSITE" id="PS01124"/>
    </source>
</evidence>
<dbReference type="EMBL" id="VIWP01000014">
    <property type="protein sequence ID" value="TWF46433.1"/>
    <property type="molecule type" value="Genomic_DNA"/>
</dbReference>
<organism evidence="5 6">
    <name type="scientific">Neorhizobium alkalisoli</name>
    <dbReference type="NCBI Taxonomy" id="528178"/>
    <lineage>
        <taxon>Bacteria</taxon>
        <taxon>Pseudomonadati</taxon>
        <taxon>Pseudomonadota</taxon>
        <taxon>Alphaproteobacteria</taxon>
        <taxon>Hyphomicrobiales</taxon>
        <taxon>Rhizobiaceae</taxon>
        <taxon>Rhizobium/Agrobacterium group</taxon>
        <taxon>Neorhizobium</taxon>
    </lineage>
</organism>
<dbReference type="OrthoDB" id="9793400at2"/>
<dbReference type="PANTHER" id="PTHR46796:SF13">
    <property type="entry name" value="HTH-TYPE TRANSCRIPTIONAL ACTIVATOR RHAS"/>
    <property type="match status" value="1"/>
</dbReference>
<dbReference type="InterPro" id="IPR002818">
    <property type="entry name" value="DJ-1/PfpI"/>
</dbReference>
<comment type="caution">
    <text evidence="5">The sequence shown here is derived from an EMBL/GenBank/DDBJ whole genome shotgun (WGS) entry which is preliminary data.</text>
</comment>
<dbReference type="CDD" id="cd03136">
    <property type="entry name" value="GATase1_AraC_ArgR_like"/>
    <property type="match status" value="1"/>
</dbReference>
<dbReference type="InterPro" id="IPR018062">
    <property type="entry name" value="HTH_AraC-typ_CS"/>
</dbReference>
<dbReference type="GO" id="GO:0003700">
    <property type="term" value="F:DNA-binding transcription factor activity"/>
    <property type="evidence" value="ECO:0007669"/>
    <property type="project" value="InterPro"/>
</dbReference>
<dbReference type="InterPro" id="IPR050204">
    <property type="entry name" value="AraC_XylS_family_regulators"/>
</dbReference>
<evidence type="ECO:0000313" key="6">
    <source>
        <dbReference type="Proteomes" id="UP000320653"/>
    </source>
</evidence>
<dbReference type="Gene3D" id="3.40.50.880">
    <property type="match status" value="1"/>
</dbReference>
<accession>A0A561Q7U3</accession>
<dbReference type="GO" id="GO:0043565">
    <property type="term" value="F:sequence-specific DNA binding"/>
    <property type="evidence" value="ECO:0007669"/>
    <property type="project" value="InterPro"/>
</dbReference>
<dbReference type="InterPro" id="IPR029062">
    <property type="entry name" value="Class_I_gatase-like"/>
</dbReference>
<proteinExistence type="predicted"/>
<keyword evidence="3" id="KW-0804">Transcription</keyword>
<keyword evidence="2" id="KW-0238">DNA-binding</keyword>
<keyword evidence="6" id="KW-1185">Reference proteome</keyword>
<keyword evidence="1" id="KW-0805">Transcription regulation</keyword>